<comment type="caution">
    <text evidence="2">The sequence shown here is derived from an EMBL/GenBank/DDBJ whole genome shotgun (WGS) entry which is preliminary data.</text>
</comment>
<reference evidence="2 3" key="1">
    <citation type="submission" date="2019-12" db="EMBL/GenBank/DDBJ databases">
        <title>Genomic-based taxomic classification of the family Erythrobacteraceae.</title>
        <authorList>
            <person name="Xu L."/>
        </authorList>
    </citation>
    <scope>NUCLEOTIDE SEQUENCE [LARGE SCALE GENOMIC DNA]</scope>
    <source>
        <strain evidence="2 3">JCM 10282</strain>
    </source>
</reference>
<name>A0A6I4UGA9_9SPHN</name>
<sequence length="185" mass="20162">MQRTIVQPPMPGDAALAELKHWLGISRPNEDETLEQLLDASLTICEAFTGKTPLRQTVEEVIPLAGGWQEPVSRPVREVTGAELIKADGSREVIAALTDALEWRISGSACVQLRRPFEGQGLALQLVVGIAEDWSGLPAPLRHGIIRLAAHHFRHRDGTGETSASAVPPASVTALWRPWRDVQFG</sequence>
<dbReference type="NCBIfam" id="TIGR02215">
    <property type="entry name" value="phage_chp_gp8"/>
    <property type="match status" value="1"/>
</dbReference>
<proteinExistence type="predicted"/>
<dbReference type="OrthoDB" id="8478788at2"/>
<dbReference type="AlphaFoldDB" id="A0A6I4UGA9"/>
<dbReference type="CDD" id="cd08054">
    <property type="entry name" value="gp6"/>
    <property type="match status" value="1"/>
</dbReference>
<evidence type="ECO:0000313" key="1">
    <source>
        <dbReference type="EMBL" id="MBB3774843.1"/>
    </source>
</evidence>
<dbReference type="EMBL" id="JACICE010000001">
    <property type="protein sequence ID" value="MBB3774843.1"/>
    <property type="molecule type" value="Genomic_DNA"/>
</dbReference>
<reference evidence="1 4" key="2">
    <citation type="submission" date="2020-08" db="EMBL/GenBank/DDBJ databases">
        <title>Genomic Encyclopedia of Type Strains, Phase IV (KMG-IV): sequencing the most valuable type-strain genomes for metagenomic binning, comparative biology and taxonomic classification.</title>
        <authorList>
            <person name="Goeker M."/>
        </authorList>
    </citation>
    <scope>NUCLEOTIDE SEQUENCE [LARGE SCALE GENOMIC DNA]</scope>
    <source>
        <strain evidence="1 4">DSM 8510</strain>
    </source>
</reference>
<dbReference type="EMBL" id="WTYB01000001">
    <property type="protein sequence ID" value="MXP37516.1"/>
    <property type="molecule type" value="Genomic_DNA"/>
</dbReference>
<protein>
    <submittedName>
        <fullName evidence="1">PhiE125 gp8 family phage protein</fullName>
    </submittedName>
</protein>
<evidence type="ECO:0000313" key="2">
    <source>
        <dbReference type="EMBL" id="MXP37516.1"/>
    </source>
</evidence>
<accession>A0A6I4UGA9</accession>
<dbReference type="Proteomes" id="UP000430021">
    <property type="component" value="Unassembled WGS sequence"/>
</dbReference>
<dbReference type="RefSeq" id="WP_160759645.1">
    <property type="nucleotide sequence ID" value="NZ_BAAADZ010000002.1"/>
</dbReference>
<evidence type="ECO:0000313" key="4">
    <source>
        <dbReference type="Proteomes" id="UP000548685"/>
    </source>
</evidence>
<evidence type="ECO:0000313" key="3">
    <source>
        <dbReference type="Proteomes" id="UP000430021"/>
    </source>
</evidence>
<keyword evidence="4" id="KW-1185">Reference proteome</keyword>
<organism evidence="2 3">
    <name type="scientific">Erythrobacter ramosus</name>
    <dbReference type="NCBI Taxonomy" id="35811"/>
    <lineage>
        <taxon>Bacteria</taxon>
        <taxon>Pseudomonadati</taxon>
        <taxon>Pseudomonadota</taxon>
        <taxon>Alphaproteobacteria</taxon>
        <taxon>Sphingomonadales</taxon>
        <taxon>Erythrobacteraceae</taxon>
        <taxon>Erythrobacter/Porphyrobacter group</taxon>
        <taxon>Erythrobacter</taxon>
    </lineage>
</organism>
<dbReference type="InterPro" id="IPR011738">
    <property type="entry name" value="Phage_CHP"/>
</dbReference>
<gene>
    <name evidence="1" type="ORF">FHS52_000786</name>
    <name evidence="2" type="ORF">GRI59_02665</name>
</gene>
<dbReference type="Gene3D" id="1.10.3230.30">
    <property type="entry name" value="Phage gp6-like head-tail connector protein"/>
    <property type="match status" value="1"/>
</dbReference>
<dbReference type="Proteomes" id="UP000548685">
    <property type="component" value="Unassembled WGS sequence"/>
</dbReference>